<dbReference type="Pfam" id="PF02450">
    <property type="entry name" value="LCAT"/>
    <property type="match status" value="1"/>
</dbReference>
<dbReference type="GO" id="GO:0008374">
    <property type="term" value="F:O-acyltransferase activity"/>
    <property type="evidence" value="ECO:0007669"/>
    <property type="project" value="InterPro"/>
</dbReference>
<dbReference type="InterPro" id="IPR029058">
    <property type="entry name" value="AB_hydrolase_fold"/>
</dbReference>
<keyword evidence="3" id="KW-1185">Reference proteome</keyword>
<evidence type="ECO:0000313" key="2">
    <source>
        <dbReference type="EMBL" id="KAH3659392.1"/>
    </source>
</evidence>
<name>A0A9P8NU40_9ASCO</name>
<dbReference type="EMBL" id="JAEUBD010001540">
    <property type="protein sequence ID" value="KAH3659392.1"/>
    <property type="molecule type" value="Genomic_DNA"/>
</dbReference>
<feature type="compositionally biased region" description="Basic residues" evidence="1">
    <location>
        <begin position="1"/>
        <end position="10"/>
    </location>
</feature>
<dbReference type="PANTHER" id="PTHR11440">
    <property type="entry name" value="LECITHIN-CHOLESTEROL ACYLTRANSFERASE-RELATED"/>
    <property type="match status" value="1"/>
</dbReference>
<dbReference type="InterPro" id="IPR003386">
    <property type="entry name" value="LACT/PDAT_acylTrfase"/>
</dbReference>
<dbReference type="AlphaFoldDB" id="A0A9P8NU40"/>
<reference evidence="2" key="1">
    <citation type="journal article" date="2021" name="Open Biol.">
        <title>Shared evolutionary footprints suggest mitochondrial oxidative damage underlies multiple complex I losses in fungi.</title>
        <authorList>
            <person name="Schikora-Tamarit M.A."/>
            <person name="Marcet-Houben M."/>
            <person name="Nosek J."/>
            <person name="Gabaldon T."/>
        </authorList>
    </citation>
    <scope>NUCLEOTIDE SEQUENCE</scope>
    <source>
        <strain evidence="2">NCAIM Y.01608</strain>
    </source>
</reference>
<dbReference type="GO" id="GO:0006629">
    <property type="term" value="P:lipid metabolic process"/>
    <property type="evidence" value="ECO:0007669"/>
    <property type="project" value="InterPro"/>
</dbReference>
<accession>A0A9P8NU40</accession>
<proteinExistence type="predicted"/>
<dbReference type="Proteomes" id="UP000788993">
    <property type="component" value="Unassembled WGS sequence"/>
</dbReference>
<reference evidence="2" key="2">
    <citation type="submission" date="2021-01" db="EMBL/GenBank/DDBJ databases">
        <authorList>
            <person name="Schikora-Tamarit M.A."/>
        </authorList>
    </citation>
    <scope>NUCLEOTIDE SEQUENCE</scope>
    <source>
        <strain evidence="2">NCAIM Y.01608</strain>
    </source>
</reference>
<evidence type="ECO:0000256" key="1">
    <source>
        <dbReference type="SAM" id="MobiDB-lite"/>
    </source>
</evidence>
<dbReference type="SUPFAM" id="SSF53474">
    <property type="entry name" value="alpha/beta-Hydrolases"/>
    <property type="match status" value="1"/>
</dbReference>
<protein>
    <submittedName>
        <fullName evidence="2">Uncharacterized protein</fullName>
    </submittedName>
</protein>
<gene>
    <name evidence="2" type="ORF">OGATHE_006276</name>
</gene>
<comment type="caution">
    <text evidence="2">The sequence shown here is derived from an EMBL/GenBank/DDBJ whole genome shotgun (WGS) entry which is preliminary data.</text>
</comment>
<sequence length="679" mass="75628">MRLFGGHKSRSNSSPPAPTHSELSDEQTEDAALPSRESSASPRPKAFAMTQVARRASSPIRIFRKGVTKAVDESPLSVSACKAIGATTRSVELISESISDKWKRSVDAILSPTLPSAPTPKTEDEDSTSTNSEIAGDYDDDEYDLGHEPKSLVAEEPSAPRMKRFSRAHSDVESSIIGGEPAEQIDPAEGSRETTVEEASPTRKVFSFSLPFGANGPHKLSRLPSIRSVLSPTRTIFEPDDKELQRIEIRQKLARQESISTVEEAVLFEDVTKLQDNKIDALFKSLKPTVKLPPNHELPDYMRIFQELEGDIIILGGYRGSILRDSLTKRRAWIPVLKAGLNIKKIDLLLGPKDEDELHTEEKIYADGILSHIGPVDICKKLMSTLEANPKIRVHNFGYDWRLSLDIPAEKLHALLKDIKKRTGKPALLIAHSMGGLVSHSAMQKDPSLVRGIIYVGTPAPCSNIMGPLRFADHILLCKDLLTSEVNFMMRSSFVFIPRNGELFKDKNTGELYNIDFFDPQNWIEYNLSPIVSSIRLAQEAGKPVPPHVKQQSRFAISFDEAYEYLCRTLKRTSEFLDSLEYDESRKYPPMAVVYGNAVPSVRYSLVDGIEDIKMGNYYHFFYGPGDGVTNQKWVFPENRGYPLVGKFNSMLGHVALLTDLDCIGKAMLAIVRAEQNGV</sequence>
<feature type="region of interest" description="Disordered" evidence="1">
    <location>
        <begin position="1"/>
        <end position="52"/>
    </location>
</feature>
<evidence type="ECO:0000313" key="3">
    <source>
        <dbReference type="Proteomes" id="UP000788993"/>
    </source>
</evidence>
<organism evidence="2 3">
    <name type="scientific">Ogataea polymorpha</name>
    <dbReference type="NCBI Taxonomy" id="460523"/>
    <lineage>
        <taxon>Eukaryota</taxon>
        <taxon>Fungi</taxon>
        <taxon>Dikarya</taxon>
        <taxon>Ascomycota</taxon>
        <taxon>Saccharomycotina</taxon>
        <taxon>Pichiomycetes</taxon>
        <taxon>Pichiales</taxon>
        <taxon>Pichiaceae</taxon>
        <taxon>Ogataea</taxon>
    </lineage>
</organism>
<dbReference type="Gene3D" id="3.40.50.1820">
    <property type="entry name" value="alpha/beta hydrolase"/>
    <property type="match status" value="1"/>
</dbReference>
<feature type="region of interest" description="Disordered" evidence="1">
    <location>
        <begin position="111"/>
        <end position="200"/>
    </location>
</feature>